<feature type="transmembrane region" description="Helical" evidence="2">
    <location>
        <begin position="12"/>
        <end position="38"/>
    </location>
</feature>
<feature type="compositionally biased region" description="Basic and acidic residues" evidence="1">
    <location>
        <begin position="227"/>
        <end position="240"/>
    </location>
</feature>
<feature type="compositionally biased region" description="Basic and acidic residues" evidence="1">
    <location>
        <begin position="335"/>
        <end position="356"/>
    </location>
</feature>
<keyword evidence="2" id="KW-0812">Transmembrane</keyword>
<name>A0A2C6L5C3_9APIC</name>
<feature type="compositionally biased region" description="Basic and acidic residues" evidence="1">
    <location>
        <begin position="460"/>
        <end position="476"/>
    </location>
</feature>
<evidence type="ECO:0000313" key="3">
    <source>
        <dbReference type="EMBL" id="PHJ22764.1"/>
    </source>
</evidence>
<dbReference type="RefSeq" id="XP_067924441.1">
    <property type="nucleotide sequence ID" value="XM_068063582.1"/>
</dbReference>
<dbReference type="Proteomes" id="UP000221165">
    <property type="component" value="Unassembled WGS sequence"/>
</dbReference>
<feature type="compositionally biased region" description="Basic and acidic residues" evidence="1">
    <location>
        <begin position="548"/>
        <end position="562"/>
    </location>
</feature>
<feature type="compositionally biased region" description="Basic residues" evidence="1">
    <location>
        <begin position="477"/>
        <end position="490"/>
    </location>
</feature>
<feature type="compositionally biased region" description="Basic and acidic residues" evidence="1">
    <location>
        <begin position="311"/>
        <end position="321"/>
    </location>
</feature>
<proteinExistence type="predicted"/>
<feature type="compositionally biased region" description="Polar residues" evidence="1">
    <location>
        <begin position="191"/>
        <end position="203"/>
    </location>
</feature>
<feature type="compositionally biased region" description="Low complexity" evidence="1">
    <location>
        <begin position="384"/>
        <end position="397"/>
    </location>
</feature>
<protein>
    <submittedName>
        <fullName evidence="3">Polycystin cation channel protein</fullName>
    </submittedName>
</protein>
<keyword evidence="4" id="KW-1185">Reference proteome</keyword>
<evidence type="ECO:0000256" key="1">
    <source>
        <dbReference type="SAM" id="MobiDB-lite"/>
    </source>
</evidence>
<evidence type="ECO:0000313" key="4">
    <source>
        <dbReference type="Proteomes" id="UP000221165"/>
    </source>
</evidence>
<evidence type="ECO:0000256" key="2">
    <source>
        <dbReference type="SAM" id="Phobius"/>
    </source>
</evidence>
<reference evidence="3 4" key="1">
    <citation type="journal article" date="2017" name="Int. J. Parasitol.">
        <title>The genome of the protozoan parasite Cystoisospora suis and a reverse vaccinology approach to identify vaccine candidates.</title>
        <authorList>
            <person name="Palmieri N."/>
            <person name="Shrestha A."/>
            <person name="Ruttkowski B."/>
            <person name="Beck T."/>
            <person name="Vogl C."/>
            <person name="Tomley F."/>
            <person name="Blake D.P."/>
            <person name="Joachim A."/>
        </authorList>
    </citation>
    <scope>NUCLEOTIDE SEQUENCE [LARGE SCALE GENOMIC DNA]</scope>
    <source>
        <strain evidence="3 4">Wien I</strain>
    </source>
</reference>
<keyword evidence="2" id="KW-1133">Transmembrane helix</keyword>
<feature type="compositionally biased region" description="Acidic residues" evidence="1">
    <location>
        <begin position="422"/>
        <end position="431"/>
    </location>
</feature>
<dbReference type="AlphaFoldDB" id="A0A2C6L5C3"/>
<feature type="compositionally biased region" description="Pro residues" evidence="1">
    <location>
        <begin position="247"/>
        <end position="256"/>
    </location>
</feature>
<gene>
    <name evidence="3" type="ORF">CSUI_003384</name>
</gene>
<sequence>SFSFSSLSSPFFFFFLIHPSYHLSFFLFFSFSPFSFFLRVCVYLSSFSSSFCSPVGDYQKYVHKLNKKKGLYISSIERSLHDLNLEIENFQNNISLLNYADEHTENALEQRHHQKQLLDLAGFDKAQNTPVFSQPGVYLPPESIEAARRAQHPSDEARELRIEERRREIAEGLAVPTSLQQQRRQQRLGISPTNLDRSSTSLDVSPPLVSLVSRRHVGLLTEENEEGDSRFHERMKDDSLGKSCHPSLPPGSPIVLPPGGRGGLRGSYYGDDEGFARRGRTRDAGSEEDDDEDDWDRIRERFGGDRQPTLHFDDGRGRDIIVRPAGETGGKRGYRGGDRRNEEEKIKTVTLRKTERIAPPSVAKKVGDENGGEGDLFTMMSSTAARGGAAVSQAAGMENEEEEEERKMIEGEGKKHVSFYEGQDEEEEEESSSSGDEVERPITNDPQLRYARSLSMNLQQRERERQEFLLDHEPRYAKRRNNANDRRRKKDAGGGGAEGDGLNARRRGVHTPQEGGGAGMLSMLVPFTVQEGGDEGEQGKKKKKKKPRREEIVGDYRIIRGEGKKKKKKVDDTTGGVFGMSILDH</sequence>
<dbReference type="GeneID" id="94426793"/>
<feature type="compositionally biased region" description="Acidic residues" evidence="1">
    <location>
        <begin position="286"/>
        <end position="295"/>
    </location>
</feature>
<feature type="non-terminal residue" evidence="3">
    <location>
        <position position="1"/>
    </location>
</feature>
<dbReference type="VEuPathDB" id="ToxoDB:CSUI_003384"/>
<feature type="region of interest" description="Disordered" evidence="1">
    <location>
        <begin position="173"/>
        <end position="203"/>
    </location>
</feature>
<feature type="compositionally biased region" description="Basic and acidic residues" evidence="1">
    <location>
        <begin position="405"/>
        <end position="415"/>
    </location>
</feature>
<keyword evidence="2" id="KW-0472">Membrane</keyword>
<accession>A0A2C6L5C3</accession>
<organism evidence="3 4">
    <name type="scientific">Cystoisospora suis</name>
    <dbReference type="NCBI Taxonomy" id="483139"/>
    <lineage>
        <taxon>Eukaryota</taxon>
        <taxon>Sar</taxon>
        <taxon>Alveolata</taxon>
        <taxon>Apicomplexa</taxon>
        <taxon>Conoidasida</taxon>
        <taxon>Coccidia</taxon>
        <taxon>Eucoccidiorida</taxon>
        <taxon>Eimeriorina</taxon>
        <taxon>Sarcocystidae</taxon>
        <taxon>Cystoisospora</taxon>
    </lineage>
</organism>
<comment type="caution">
    <text evidence="3">The sequence shown here is derived from an EMBL/GenBank/DDBJ whole genome shotgun (WGS) entry which is preliminary data.</text>
</comment>
<dbReference type="EMBL" id="MIGC01001495">
    <property type="protein sequence ID" value="PHJ22764.1"/>
    <property type="molecule type" value="Genomic_DNA"/>
</dbReference>
<feature type="region of interest" description="Disordered" evidence="1">
    <location>
        <begin position="220"/>
        <end position="585"/>
    </location>
</feature>